<dbReference type="GO" id="GO:0000287">
    <property type="term" value="F:magnesium ion binding"/>
    <property type="evidence" value="ECO:0007669"/>
    <property type="project" value="UniProtKB-UniRule"/>
</dbReference>
<organism evidence="8 9">
    <name type="scientific">Aerophobetes bacterium</name>
    <dbReference type="NCBI Taxonomy" id="2030807"/>
    <lineage>
        <taxon>Bacteria</taxon>
        <taxon>Candidatus Aerophobota</taxon>
    </lineage>
</organism>
<feature type="binding site" evidence="5">
    <location>
        <begin position="82"/>
        <end position="84"/>
    </location>
    <ligand>
        <name>substrate</name>
    </ligand>
</feature>
<dbReference type="UniPathway" id="UPA00610">
    <property type="reaction ID" value="UER00666"/>
</dbReference>
<comment type="catalytic activity">
    <reaction evidence="4 5">
        <text>dUTP + H2O = dUMP + diphosphate + H(+)</text>
        <dbReference type="Rhea" id="RHEA:10248"/>
        <dbReference type="ChEBI" id="CHEBI:15377"/>
        <dbReference type="ChEBI" id="CHEBI:15378"/>
        <dbReference type="ChEBI" id="CHEBI:33019"/>
        <dbReference type="ChEBI" id="CHEBI:61555"/>
        <dbReference type="ChEBI" id="CHEBI:246422"/>
        <dbReference type="EC" id="3.6.1.23"/>
    </reaction>
</comment>
<dbReference type="PANTHER" id="PTHR11241:SF0">
    <property type="entry name" value="DEOXYURIDINE 5'-TRIPHOSPHATE NUCLEOTIDOHYDROLASE"/>
    <property type="match status" value="1"/>
</dbReference>
<dbReference type="InterPro" id="IPR033704">
    <property type="entry name" value="dUTPase_trimeric"/>
</dbReference>
<evidence type="ECO:0000256" key="5">
    <source>
        <dbReference type="HAMAP-Rule" id="MF_00116"/>
    </source>
</evidence>
<name>A0A662DK05_UNCAE</name>
<accession>A0A662DK05</accession>
<dbReference type="NCBIfam" id="NF001862">
    <property type="entry name" value="PRK00601.1"/>
    <property type="match status" value="1"/>
</dbReference>
<dbReference type="GO" id="GO:0006226">
    <property type="term" value="P:dUMP biosynthetic process"/>
    <property type="evidence" value="ECO:0007669"/>
    <property type="project" value="UniProtKB-UniRule"/>
</dbReference>
<evidence type="ECO:0000259" key="6">
    <source>
        <dbReference type="Pfam" id="PF00692"/>
    </source>
</evidence>
<keyword evidence="5" id="KW-0460">Magnesium</keyword>
<feature type="domain" description="dUTPase-like" evidence="6">
    <location>
        <begin position="18"/>
        <end position="144"/>
    </location>
</feature>
<reference evidence="7" key="2">
    <citation type="journal article" date="2020" name="mSystems">
        <title>Genome- and Community-Level Interaction Insights into Carbon Utilization and Element Cycling Functions of Hydrothermarchaeota in Hydrothermal Sediment.</title>
        <authorList>
            <person name="Zhou Z."/>
            <person name="Liu Y."/>
            <person name="Xu W."/>
            <person name="Pan J."/>
            <person name="Luo Z.H."/>
            <person name="Li M."/>
        </authorList>
    </citation>
    <scope>NUCLEOTIDE SEQUENCE [LARGE SCALE GENOMIC DNA]</scope>
    <source>
        <strain evidence="7">HyVt-219</strain>
    </source>
</reference>
<dbReference type="InterPro" id="IPR008181">
    <property type="entry name" value="dUTPase"/>
</dbReference>
<evidence type="ECO:0000256" key="1">
    <source>
        <dbReference type="ARBA" id="ARBA00006581"/>
    </source>
</evidence>
<dbReference type="InterPro" id="IPR029054">
    <property type="entry name" value="dUTPase-like"/>
</dbReference>
<evidence type="ECO:0000313" key="8">
    <source>
        <dbReference type="EMBL" id="RLE15218.1"/>
    </source>
</evidence>
<feature type="binding site" evidence="5">
    <location>
        <begin position="66"/>
        <end position="68"/>
    </location>
    <ligand>
        <name>substrate</name>
    </ligand>
</feature>
<dbReference type="EMBL" id="DRBC01000192">
    <property type="protein sequence ID" value="HDN84757.1"/>
    <property type="molecule type" value="Genomic_DNA"/>
</dbReference>
<dbReference type="SUPFAM" id="SSF51283">
    <property type="entry name" value="dUTPase-like"/>
    <property type="match status" value="1"/>
</dbReference>
<evidence type="ECO:0000256" key="3">
    <source>
        <dbReference type="ARBA" id="ARBA00023080"/>
    </source>
</evidence>
<dbReference type="Proteomes" id="UP000885660">
    <property type="component" value="Unassembled WGS sequence"/>
</dbReference>
<keyword evidence="2 5" id="KW-0378">Hydrolase</keyword>
<comment type="function">
    <text evidence="5">This enzyme is involved in nucleotide metabolism: it produces dUMP, the immediate precursor of thymidine nucleotides and it decreases the intracellular concentration of dUTP so that uracil cannot be incorporated into DNA.</text>
</comment>
<feature type="binding site" evidence="5">
    <location>
        <position position="78"/>
    </location>
    <ligand>
        <name>substrate</name>
    </ligand>
</feature>
<dbReference type="AlphaFoldDB" id="A0A662DK05"/>
<dbReference type="Gene3D" id="2.70.40.10">
    <property type="match status" value="1"/>
</dbReference>
<dbReference type="NCBIfam" id="TIGR00576">
    <property type="entry name" value="dut"/>
    <property type="match status" value="1"/>
</dbReference>
<dbReference type="PANTHER" id="PTHR11241">
    <property type="entry name" value="DEOXYURIDINE 5'-TRIPHOSPHATE NUCLEOTIDOHYDROLASE"/>
    <property type="match status" value="1"/>
</dbReference>
<dbReference type="EMBL" id="QMQB01000005">
    <property type="protein sequence ID" value="RLE15218.1"/>
    <property type="molecule type" value="Genomic_DNA"/>
</dbReference>
<dbReference type="GO" id="GO:0004170">
    <property type="term" value="F:dUTP diphosphatase activity"/>
    <property type="evidence" value="ECO:0007669"/>
    <property type="project" value="UniProtKB-UniRule"/>
</dbReference>
<comment type="caution">
    <text evidence="8">The sequence shown here is derived from an EMBL/GenBank/DDBJ whole genome shotgun (WGS) entry which is preliminary data.</text>
</comment>
<proteinExistence type="inferred from homology"/>
<comment type="cofactor">
    <cofactor evidence="5">
        <name>Mg(2+)</name>
        <dbReference type="ChEBI" id="CHEBI:18420"/>
    </cofactor>
</comment>
<comment type="pathway">
    <text evidence="5">Pyrimidine metabolism; dUMP biosynthesis; dUMP from dCTP (dUTP route): step 2/2.</text>
</comment>
<dbReference type="GO" id="GO:0046081">
    <property type="term" value="P:dUTP catabolic process"/>
    <property type="evidence" value="ECO:0007669"/>
    <property type="project" value="InterPro"/>
</dbReference>
<keyword evidence="5" id="KW-0479">Metal-binding</keyword>
<comment type="caution">
    <text evidence="5">Lacks conserved residue(s) required for the propagation of feature annotation.</text>
</comment>
<evidence type="ECO:0000256" key="2">
    <source>
        <dbReference type="ARBA" id="ARBA00022801"/>
    </source>
</evidence>
<keyword evidence="3 5" id="KW-0546">Nucleotide metabolism</keyword>
<dbReference type="EC" id="3.6.1.23" evidence="5"/>
<gene>
    <name evidence="5" type="primary">dut</name>
    <name evidence="8" type="ORF">DRI96_00240</name>
    <name evidence="7" type="ORF">ENG47_03235</name>
</gene>
<protein>
    <recommendedName>
        <fullName evidence="5">Deoxyuridine 5'-triphosphate nucleotidohydrolase</fullName>
        <shortName evidence="5">dUTPase</shortName>
        <ecNumber evidence="5">3.6.1.23</ecNumber>
    </recommendedName>
    <alternativeName>
        <fullName evidence="5">dUTP pyrophosphatase</fullName>
    </alternativeName>
</protein>
<sequence length="145" mass="15489">MKGKVELKIVLLDKKLPPPQYMTPGAVGMDLYAAKSVSLTPGEIQLIPTGIKVAVPEGYELQIRPRSGLAIQGLGVVNSPGTIDNDYRGEIKICLINLGKSTFVIKKGERIAQAVLSPVARARIKCVDYLDSTSRGEGGFGHTGK</sequence>
<dbReference type="Proteomes" id="UP000267654">
    <property type="component" value="Unassembled WGS sequence"/>
</dbReference>
<comment type="similarity">
    <text evidence="1 5">Belongs to the dUTPase family.</text>
</comment>
<evidence type="ECO:0000313" key="9">
    <source>
        <dbReference type="Proteomes" id="UP000267654"/>
    </source>
</evidence>
<dbReference type="CDD" id="cd07557">
    <property type="entry name" value="trimeric_dUTPase"/>
    <property type="match status" value="1"/>
</dbReference>
<evidence type="ECO:0000313" key="7">
    <source>
        <dbReference type="EMBL" id="HDN84757.1"/>
    </source>
</evidence>
<evidence type="ECO:0000256" key="4">
    <source>
        <dbReference type="ARBA" id="ARBA00047686"/>
    </source>
</evidence>
<reference evidence="8 9" key="1">
    <citation type="submission" date="2018-06" db="EMBL/GenBank/DDBJ databases">
        <title>Extensive metabolic versatility and redundancy in microbially diverse, dynamic hydrothermal sediments.</title>
        <authorList>
            <person name="Dombrowski N."/>
            <person name="Teske A."/>
            <person name="Baker B.J."/>
        </authorList>
    </citation>
    <scope>NUCLEOTIDE SEQUENCE [LARGE SCALE GENOMIC DNA]</scope>
    <source>
        <strain evidence="8">B19_G9</strain>
    </source>
</reference>
<dbReference type="Pfam" id="PF00692">
    <property type="entry name" value="dUTPase"/>
    <property type="match status" value="1"/>
</dbReference>
<dbReference type="InterPro" id="IPR036157">
    <property type="entry name" value="dUTPase-like_sf"/>
</dbReference>
<dbReference type="HAMAP" id="MF_00116">
    <property type="entry name" value="dUTPase_bact"/>
    <property type="match status" value="1"/>
</dbReference>